<dbReference type="EMBL" id="OX597821">
    <property type="protein sequence ID" value="CAI9727410.1"/>
    <property type="molecule type" value="Genomic_DNA"/>
</dbReference>
<reference evidence="1" key="1">
    <citation type="submission" date="2023-08" db="EMBL/GenBank/DDBJ databases">
        <authorList>
            <person name="Alioto T."/>
            <person name="Alioto T."/>
            <person name="Gomez Garrido J."/>
        </authorList>
    </citation>
    <scope>NUCLEOTIDE SEQUENCE</scope>
</reference>
<name>A0AA36B3V1_OCTVU</name>
<evidence type="ECO:0000313" key="2">
    <source>
        <dbReference type="Proteomes" id="UP001162480"/>
    </source>
</evidence>
<accession>A0AA36B3V1</accession>
<sequence length="203" mass="23176">MQRLRIKAFYKWAQKNHAHLLQPAWAAMDNVSSEITSENFNNMLLAPEFTHLLEIFDEFCKLDQAIVLGVDTTELKIDDESIDAVKQVYLMLYEWFRNCDPETRTHATLSAALEEAECFAAMECLSLEANEERFAIWPHTLYSAMKAQKKDGNNTGYAVHYRENLRSNRIKGAAAILILITQSSLFSSVMEVVNIDCSVEICD</sequence>
<gene>
    <name evidence="1" type="ORF">OCTVUL_1B020756</name>
</gene>
<protein>
    <submittedName>
        <fullName evidence="1">Uncharacterized protein</fullName>
    </submittedName>
</protein>
<evidence type="ECO:0000313" key="1">
    <source>
        <dbReference type="EMBL" id="CAI9727410.1"/>
    </source>
</evidence>
<dbReference type="AlphaFoldDB" id="A0AA36B3V1"/>
<keyword evidence="2" id="KW-1185">Reference proteome</keyword>
<organism evidence="1 2">
    <name type="scientific">Octopus vulgaris</name>
    <name type="common">Common octopus</name>
    <dbReference type="NCBI Taxonomy" id="6645"/>
    <lineage>
        <taxon>Eukaryota</taxon>
        <taxon>Metazoa</taxon>
        <taxon>Spiralia</taxon>
        <taxon>Lophotrochozoa</taxon>
        <taxon>Mollusca</taxon>
        <taxon>Cephalopoda</taxon>
        <taxon>Coleoidea</taxon>
        <taxon>Octopodiformes</taxon>
        <taxon>Octopoda</taxon>
        <taxon>Incirrata</taxon>
        <taxon>Octopodidae</taxon>
        <taxon>Octopus</taxon>
    </lineage>
</organism>
<proteinExistence type="predicted"/>
<dbReference type="Proteomes" id="UP001162480">
    <property type="component" value="Chromosome 8"/>
</dbReference>